<feature type="transmembrane region" description="Helical" evidence="6">
    <location>
        <begin position="303"/>
        <end position="323"/>
    </location>
</feature>
<comment type="subcellular location">
    <subcellularLocation>
        <location evidence="1">Cell membrane</location>
        <topology evidence="1">Multi-pass membrane protein</topology>
    </subcellularLocation>
</comment>
<keyword evidence="5 6" id="KW-0472">Membrane</keyword>
<evidence type="ECO:0000259" key="7">
    <source>
        <dbReference type="Pfam" id="PF03553"/>
    </source>
</evidence>
<keyword evidence="2" id="KW-1003">Cell membrane</keyword>
<evidence type="ECO:0000256" key="2">
    <source>
        <dbReference type="ARBA" id="ARBA00022475"/>
    </source>
</evidence>
<dbReference type="PANTHER" id="PTHR43478">
    <property type="entry name" value="NA+/H+ ANTIPORTER-RELATED"/>
    <property type="match status" value="1"/>
</dbReference>
<dbReference type="PANTHER" id="PTHR43478:SF1">
    <property type="entry name" value="NA+_H+ ANTIPORTER NHAC-LIKE C-TERMINAL DOMAIN-CONTAINING PROTEIN"/>
    <property type="match status" value="1"/>
</dbReference>
<dbReference type="InterPro" id="IPR018461">
    <property type="entry name" value="Na/H_Antiport_NhaC-like_C"/>
</dbReference>
<feature type="transmembrane region" description="Helical" evidence="6">
    <location>
        <begin position="153"/>
        <end position="183"/>
    </location>
</feature>
<accession>A0ABS7EEB7</accession>
<keyword evidence="9" id="KW-1185">Reference proteome</keyword>
<protein>
    <submittedName>
        <fullName evidence="8">Na+/H+ antiporter NhaC family protein</fullName>
    </submittedName>
</protein>
<feature type="transmembrane region" description="Helical" evidence="6">
    <location>
        <begin position="489"/>
        <end position="507"/>
    </location>
</feature>
<keyword evidence="3 6" id="KW-0812">Transmembrane</keyword>
<comment type="caution">
    <text evidence="8">The sequence shown here is derived from an EMBL/GenBank/DDBJ whole genome shotgun (WGS) entry which is preliminary data.</text>
</comment>
<sequence length="514" mass="53661">MNFAESAWSLLPPLLALTAAVVTRRVVPSLAIGILAGVILLGGGDWQASAQILWQKVSGLVWADGGLNSWNLYIVAFLLLLGMLTSLLSLSGATQAFADWAIARIQTARGARLTTVFLGVVIFIDDYFNSLAVGSVSRPITDKLRTSRAKLAYLLDSTAAPMCVLMPVSSWGAYIIAVIGGILVSHQITDISPLHAFVAMIPMNFYAVFAIGLVIVTAIWPINLGAMKDSERRALEGDTGRVDASALADEQEPLANGHLLGLLVPIATLVFATVIGLVVTGAMAVLNAGDKLTALAALENTDVGLSLVIGGVIALAVAVMMLLRQRPTVKQLGRSFTLGAASMKGAIIVLFFAWCIGSVISDLKTGTYLASFVGDSMGTNWLPVLLFVLAGLMAFSTGTSWGTFGIMLPIAGDMAAATDLVMMLPYLAAVLAGSVFGDHCSPISDTTILSSTGAGCDHIEHVRTQLPYAVLVAIVSAVGYAVLGTSGSVMAGFFAASAVFTLVVWGLQRGVRDV</sequence>
<evidence type="ECO:0000313" key="9">
    <source>
        <dbReference type="Proteomes" id="UP001166251"/>
    </source>
</evidence>
<proteinExistence type="predicted"/>
<feature type="transmembrane region" description="Helical" evidence="6">
    <location>
        <begin position="30"/>
        <end position="50"/>
    </location>
</feature>
<name>A0ABS7EEB7_9GAMM</name>
<feature type="transmembrane region" description="Helical" evidence="6">
    <location>
        <begin position="381"/>
        <end position="404"/>
    </location>
</feature>
<feature type="domain" description="Na+/H+ antiporter NhaC-like C-terminal" evidence="7">
    <location>
        <begin position="162"/>
        <end position="484"/>
    </location>
</feature>
<dbReference type="Pfam" id="PF03553">
    <property type="entry name" value="Na_H_antiporter"/>
    <property type="match status" value="1"/>
</dbReference>
<feature type="transmembrane region" description="Helical" evidence="6">
    <location>
        <begin position="335"/>
        <end position="361"/>
    </location>
</feature>
<reference evidence="8" key="1">
    <citation type="submission" date="2021-07" db="EMBL/GenBank/DDBJ databases">
        <title>Neiella marina sp. nov., isolated from the intestinal content of sea cucumber Apostichopus japonicus.</title>
        <authorList>
            <person name="Bai X."/>
        </authorList>
    </citation>
    <scope>NUCLEOTIDE SEQUENCE</scope>
    <source>
        <strain evidence="8">126</strain>
    </source>
</reference>
<dbReference type="Proteomes" id="UP001166251">
    <property type="component" value="Unassembled WGS sequence"/>
</dbReference>
<gene>
    <name evidence="8" type="ORF">K0504_06510</name>
</gene>
<evidence type="ECO:0000256" key="1">
    <source>
        <dbReference type="ARBA" id="ARBA00004651"/>
    </source>
</evidence>
<feature type="transmembrane region" description="Helical" evidence="6">
    <location>
        <begin position="203"/>
        <end position="223"/>
    </location>
</feature>
<evidence type="ECO:0000256" key="5">
    <source>
        <dbReference type="ARBA" id="ARBA00023136"/>
    </source>
</evidence>
<evidence type="ECO:0000256" key="6">
    <source>
        <dbReference type="SAM" id="Phobius"/>
    </source>
</evidence>
<organism evidence="8 9">
    <name type="scientific">Neiella holothuriorum</name>
    <dbReference type="NCBI Taxonomy" id="2870530"/>
    <lineage>
        <taxon>Bacteria</taxon>
        <taxon>Pseudomonadati</taxon>
        <taxon>Pseudomonadota</taxon>
        <taxon>Gammaproteobacteria</taxon>
        <taxon>Alteromonadales</taxon>
        <taxon>Echinimonadaceae</taxon>
        <taxon>Neiella</taxon>
    </lineage>
</organism>
<feature type="transmembrane region" description="Helical" evidence="6">
    <location>
        <begin position="70"/>
        <end position="90"/>
    </location>
</feature>
<feature type="transmembrane region" description="Helical" evidence="6">
    <location>
        <begin position="466"/>
        <end position="483"/>
    </location>
</feature>
<feature type="transmembrane region" description="Helical" evidence="6">
    <location>
        <begin position="259"/>
        <end position="283"/>
    </location>
</feature>
<evidence type="ECO:0000256" key="3">
    <source>
        <dbReference type="ARBA" id="ARBA00022692"/>
    </source>
</evidence>
<evidence type="ECO:0000256" key="4">
    <source>
        <dbReference type="ARBA" id="ARBA00022989"/>
    </source>
</evidence>
<keyword evidence="4 6" id="KW-1133">Transmembrane helix</keyword>
<dbReference type="EMBL" id="JAHZSS010000005">
    <property type="protein sequence ID" value="MBW8190683.1"/>
    <property type="molecule type" value="Genomic_DNA"/>
</dbReference>
<dbReference type="RefSeq" id="WP_220103366.1">
    <property type="nucleotide sequence ID" value="NZ_JAHZSS010000005.1"/>
</dbReference>
<evidence type="ECO:0000313" key="8">
    <source>
        <dbReference type="EMBL" id="MBW8190683.1"/>
    </source>
</evidence>